<dbReference type="EMBL" id="CP019384">
    <property type="protein sequence ID" value="QAT17695.1"/>
    <property type="molecule type" value="Genomic_DNA"/>
</dbReference>
<keyword evidence="1" id="KW-0812">Transmembrane</keyword>
<proteinExistence type="predicted"/>
<sequence length="176" mass="19750">MEKTVKDKGVFGSKHFLGIPVVIFCGLCFFALAGFAAEQGQEKVKANAFIKLKDGGVVVGQVLGKEDGNYRIMTSTMGIVTIRETDIASFEDRGELNWEKYQKAITENPQTISGIQDLSQDQEVIAIVSDPKIKEAIERQDLDYLRTNEKFLRFMNNPRVKQIIQNTQDTVESQAK</sequence>
<keyword evidence="1" id="KW-0472">Membrane</keyword>
<dbReference type="AlphaFoldDB" id="A0A410P677"/>
<dbReference type="KEGG" id="vai:BU251_08160"/>
<organism evidence="2 3">
    <name type="scientific">Velamenicoccus archaeovorus</name>
    <dbReference type="NCBI Taxonomy" id="1930593"/>
    <lineage>
        <taxon>Bacteria</taxon>
        <taxon>Pseudomonadati</taxon>
        <taxon>Candidatus Omnitrophota</taxon>
        <taxon>Candidatus Velamenicoccus</taxon>
    </lineage>
</organism>
<evidence type="ECO:0000256" key="1">
    <source>
        <dbReference type="SAM" id="Phobius"/>
    </source>
</evidence>
<name>A0A410P677_VELA1</name>
<accession>A0A410P677</accession>
<keyword evidence="1" id="KW-1133">Transmembrane helix</keyword>
<gene>
    <name evidence="2" type="ORF">BU251_08160</name>
</gene>
<evidence type="ECO:0000313" key="2">
    <source>
        <dbReference type="EMBL" id="QAT17695.1"/>
    </source>
</evidence>
<feature type="transmembrane region" description="Helical" evidence="1">
    <location>
        <begin position="16"/>
        <end position="37"/>
    </location>
</feature>
<protein>
    <submittedName>
        <fullName evidence="2">Uncharacterized protein</fullName>
    </submittedName>
</protein>
<evidence type="ECO:0000313" key="3">
    <source>
        <dbReference type="Proteomes" id="UP000287243"/>
    </source>
</evidence>
<dbReference type="Proteomes" id="UP000287243">
    <property type="component" value="Chromosome"/>
</dbReference>
<keyword evidence="3" id="KW-1185">Reference proteome</keyword>
<dbReference type="OrthoDB" id="5396866at2"/>
<reference evidence="2 3" key="1">
    <citation type="submission" date="2017-01" db="EMBL/GenBank/DDBJ databases">
        <title>First insights into the biology of 'candidatus Vampirococcus archaeovorus'.</title>
        <authorList>
            <person name="Kizina J."/>
            <person name="Jordan S."/>
            <person name="Stueber K."/>
            <person name="Reinhardt R."/>
            <person name="Harder J."/>
        </authorList>
    </citation>
    <scope>NUCLEOTIDE SEQUENCE [LARGE SCALE GENOMIC DNA]</scope>
    <source>
        <strain evidence="2 3">LiM</strain>
    </source>
</reference>
<dbReference type="RefSeq" id="WP_128700662.1">
    <property type="nucleotide sequence ID" value="NZ_CP019384.1"/>
</dbReference>